<evidence type="ECO:0000256" key="1">
    <source>
        <dbReference type="ARBA" id="ARBA00022729"/>
    </source>
</evidence>
<protein>
    <submittedName>
        <fullName evidence="4">Putative polysaccharide export protein</fullName>
    </submittedName>
</protein>
<organism evidence="4 5">
    <name type="scientific">Sphingomonas changbaiensis NBRC 104936</name>
    <dbReference type="NCBI Taxonomy" id="1219043"/>
    <lineage>
        <taxon>Bacteria</taxon>
        <taxon>Pseudomonadati</taxon>
        <taxon>Pseudomonadota</taxon>
        <taxon>Alphaproteobacteria</taxon>
        <taxon>Sphingomonadales</taxon>
        <taxon>Sphingomonadaceae</taxon>
        <taxon>Sphingomonas</taxon>
    </lineage>
</organism>
<comment type="caution">
    <text evidence="4">The sequence shown here is derived from an EMBL/GenBank/DDBJ whole genome shotgun (WGS) entry which is preliminary data.</text>
</comment>
<gene>
    <name evidence="4" type="ORF">SCH01S_25_00340</name>
</gene>
<name>A0A0E9MNE0_9SPHN</name>
<reference evidence="4 5" key="1">
    <citation type="submission" date="2015-04" db="EMBL/GenBank/DDBJ databases">
        <title>Whole genome shotgun sequence of Sphingomonas changbaiensis NBRC 104936.</title>
        <authorList>
            <person name="Katano-Makiyama Y."/>
            <person name="Hosoyama A."/>
            <person name="Hashimoto M."/>
            <person name="Noguchi M."/>
            <person name="Tsuchikane K."/>
            <person name="Ohji S."/>
            <person name="Yamazoe A."/>
            <person name="Ichikawa N."/>
            <person name="Kimura A."/>
            <person name="Fujita N."/>
        </authorList>
    </citation>
    <scope>NUCLEOTIDE SEQUENCE [LARGE SCALE GENOMIC DNA]</scope>
    <source>
        <strain evidence="4 5">NBRC 104936</strain>
    </source>
</reference>
<dbReference type="PANTHER" id="PTHR33619">
    <property type="entry name" value="POLYSACCHARIDE EXPORT PROTEIN GFCE-RELATED"/>
    <property type="match status" value="1"/>
</dbReference>
<accession>A0A0E9MNE0</accession>
<dbReference type="PANTHER" id="PTHR33619:SF3">
    <property type="entry name" value="POLYSACCHARIDE EXPORT PROTEIN GFCE-RELATED"/>
    <property type="match status" value="1"/>
</dbReference>
<dbReference type="InterPro" id="IPR003715">
    <property type="entry name" value="Poly_export_N"/>
</dbReference>
<evidence type="ECO:0000313" key="4">
    <source>
        <dbReference type="EMBL" id="GAO39054.1"/>
    </source>
</evidence>
<sequence length="245" mass="25940">MDPPLSFMVKSATSVCVAILLSSCATGPLLESRPSLVVLPGTELPPPTNVQLAGGARPSILGPGDKLIIDVFGIEELSKKKLQVDAGGAISFPLVGSVEVAGKSPAEAAQIIESGLARYVRDPHVAVNLEETNSQVVTVEGEVKEPGRYPVLGHLTLLGAVASAKGTTEFSRLSQVIVYRTVGNQQLAALYDLKAIRTGRYEDPDIYANDIVVVGESQARRVFKDVLQAVPLVTTPIVAAITYRR</sequence>
<evidence type="ECO:0000259" key="3">
    <source>
        <dbReference type="Pfam" id="PF10531"/>
    </source>
</evidence>
<dbReference type="GO" id="GO:0015159">
    <property type="term" value="F:polysaccharide transmembrane transporter activity"/>
    <property type="evidence" value="ECO:0007669"/>
    <property type="project" value="InterPro"/>
</dbReference>
<dbReference type="Gene3D" id="3.30.1950.10">
    <property type="entry name" value="wza like domain"/>
    <property type="match status" value="1"/>
</dbReference>
<proteinExistence type="predicted"/>
<evidence type="ECO:0000259" key="2">
    <source>
        <dbReference type="Pfam" id="PF02563"/>
    </source>
</evidence>
<keyword evidence="1" id="KW-0732">Signal</keyword>
<dbReference type="EMBL" id="BBWU01000025">
    <property type="protein sequence ID" value="GAO39054.1"/>
    <property type="molecule type" value="Genomic_DNA"/>
</dbReference>
<dbReference type="InterPro" id="IPR019554">
    <property type="entry name" value="Soluble_ligand-bd"/>
</dbReference>
<dbReference type="Proteomes" id="UP000033202">
    <property type="component" value="Unassembled WGS sequence"/>
</dbReference>
<dbReference type="InterPro" id="IPR049712">
    <property type="entry name" value="Poly_export"/>
</dbReference>
<dbReference type="Pfam" id="PF10531">
    <property type="entry name" value="SLBB"/>
    <property type="match status" value="1"/>
</dbReference>
<dbReference type="AlphaFoldDB" id="A0A0E9MNE0"/>
<feature type="domain" description="Polysaccharide export protein N-terminal" evidence="2">
    <location>
        <begin position="60"/>
        <end position="129"/>
    </location>
</feature>
<dbReference type="Pfam" id="PF02563">
    <property type="entry name" value="Poly_export"/>
    <property type="match status" value="1"/>
</dbReference>
<keyword evidence="5" id="KW-1185">Reference proteome</keyword>
<dbReference type="STRING" id="1219043.SCH01S_25_00340"/>
<evidence type="ECO:0000313" key="5">
    <source>
        <dbReference type="Proteomes" id="UP000033202"/>
    </source>
</evidence>
<feature type="domain" description="Soluble ligand binding" evidence="3">
    <location>
        <begin position="136"/>
        <end position="181"/>
    </location>
</feature>